<feature type="non-terminal residue" evidence="1">
    <location>
        <position position="50"/>
    </location>
</feature>
<dbReference type="EMBL" id="CAJVQB010134260">
    <property type="protein sequence ID" value="CAG8854167.1"/>
    <property type="molecule type" value="Genomic_DNA"/>
</dbReference>
<gene>
    <name evidence="1" type="ORF">GMARGA_LOCUS42988</name>
</gene>
<organism evidence="1 2">
    <name type="scientific">Gigaspora margarita</name>
    <dbReference type="NCBI Taxonomy" id="4874"/>
    <lineage>
        <taxon>Eukaryota</taxon>
        <taxon>Fungi</taxon>
        <taxon>Fungi incertae sedis</taxon>
        <taxon>Mucoromycota</taxon>
        <taxon>Glomeromycotina</taxon>
        <taxon>Glomeromycetes</taxon>
        <taxon>Diversisporales</taxon>
        <taxon>Gigasporaceae</taxon>
        <taxon>Gigaspora</taxon>
    </lineage>
</organism>
<comment type="caution">
    <text evidence="1">The sequence shown here is derived from an EMBL/GenBank/DDBJ whole genome shotgun (WGS) entry which is preliminary data.</text>
</comment>
<keyword evidence="2" id="KW-1185">Reference proteome</keyword>
<evidence type="ECO:0000313" key="1">
    <source>
        <dbReference type="EMBL" id="CAG8854167.1"/>
    </source>
</evidence>
<dbReference type="Proteomes" id="UP000789901">
    <property type="component" value="Unassembled WGS sequence"/>
</dbReference>
<evidence type="ECO:0000313" key="2">
    <source>
        <dbReference type="Proteomes" id="UP000789901"/>
    </source>
</evidence>
<accession>A0ABN7XG70</accession>
<sequence length="50" mass="5976">SSKFALLEVLEVNFSVYKLYIDLYYDDFGTFHNIYYILRGVYIQIGNLPF</sequence>
<reference evidence="1 2" key="1">
    <citation type="submission" date="2021-06" db="EMBL/GenBank/DDBJ databases">
        <authorList>
            <person name="Kallberg Y."/>
            <person name="Tangrot J."/>
            <person name="Rosling A."/>
        </authorList>
    </citation>
    <scope>NUCLEOTIDE SEQUENCE [LARGE SCALE GENOMIC DNA]</scope>
    <source>
        <strain evidence="1 2">120-4 pot B 10/14</strain>
    </source>
</reference>
<name>A0ABN7XG70_GIGMA</name>
<proteinExistence type="predicted"/>
<protein>
    <submittedName>
        <fullName evidence="1">13720_t:CDS:1</fullName>
    </submittedName>
</protein>
<feature type="non-terminal residue" evidence="1">
    <location>
        <position position="1"/>
    </location>
</feature>